<organism evidence="3 4">
    <name type="scientific">Pelagomonas calceolata</name>
    <dbReference type="NCBI Taxonomy" id="35677"/>
    <lineage>
        <taxon>Eukaryota</taxon>
        <taxon>Sar</taxon>
        <taxon>Stramenopiles</taxon>
        <taxon>Ochrophyta</taxon>
        <taxon>Pelagophyceae</taxon>
        <taxon>Pelagomonadales</taxon>
        <taxon>Pelagomonadaceae</taxon>
        <taxon>Pelagomonas</taxon>
    </lineage>
</organism>
<evidence type="ECO:0000259" key="2">
    <source>
        <dbReference type="PROSITE" id="PS50056"/>
    </source>
</evidence>
<dbReference type="InterPro" id="IPR036628">
    <property type="entry name" value="Clp_N_dom_sf"/>
</dbReference>
<proteinExistence type="predicted"/>
<evidence type="ECO:0000313" key="3">
    <source>
        <dbReference type="EMBL" id="CAH0375481.1"/>
    </source>
</evidence>
<gene>
    <name evidence="3" type="ORF">PECAL_4P28180</name>
</gene>
<sequence>MARAVEIMSAAAYGAVRPNFGVENLPAFSPNALALLTAARDEAAARGHPGVGTEHVLWALVQPGCGARVKGWLGEQMQPAAPCGDDWQTHLLARLDANPLWAPSGAAALEPPPFTASMVEVFGVVREFAAGPVRDGGVRIADGLVATEFLIAAILLHGINVCSELLGRASVGRVNSWTIFEAIRIDPRAIHVNRRVTARLDAFSIGRGAIEGPALELGAPLPDPRSLPAPPTGTSNWLVPGHVLIGERPGGSWPQTPAGPDALTLADAGVTTFVSLIGEYSSERYRDREYPFDLRRAARDADFLHFPVADFEPPEQQALVSLVLELKRRVVAGEVIYIHCRGGHGRTGTVAIPLIAGLFDLENDRAQEYVCAATLANRPNENPKWGVRMPESKGQVQAAAAANAKARGRARR</sequence>
<dbReference type="Gene3D" id="1.10.1780.10">
    <property type="entry name" value="Clp, N-terminal domain"/>
    <property type="match status" value="1"/>
</dbReference>
<feature type="domain" description="Tyrosine specific protein phosphatases" evidence="2">
    <location>
        <begin position="317"/>
        <end position="352"/>
    </location>
</feature>
<comment type="caution">
    <text evidence="3">The sequence shown here is derived from an EMBL/GenBank/DDBJ whole genome shotgun (WGS) entry which is preliminary data.</text>
</comment>
<dbReference type="Proteomes" id="UP000789595">
    <property type="component" value="Unassembled WGS sequence"/>
</dbReference>
<dbReference type="OrthoDB" id="2017893at2759"/>
<dbReference type="GO" id="GO:0016791">
    <property type="term" value="F:phosphatase activity"/>
    <property type="evidence" value="ECO:0007669"/>
    <property type="project" value="UniProtKB-ARBA"/>
</dbReference>
<dbReference type="InterPro" id="IPR016130">
    <property type="entry name" value="Tyr_Pase_AS"/>
</dbReference>
<keyword evidence="4" id="KW-1185">Reference proteome</keyword>
<keyword evidence="1" id="KW-0378">Hydrolase</keyword>
<dbReference type="InterPro" id="IPR057023">
    <property type="entry name" value="PTP-SAK"/>
</dbReference>
<dbReference type="Gene3D" id="3.90.190.10">
    <property type="entry name" value="Protein tyrosine phosphatase superfamily"/>
    <property type="match status" value="1"/>
</dbReference>
<dbReference type="SUPFAM" id="SSF81923">
    <property type="entry name" value="Double Clp-N motif"/>
    <property type="match status" value="1"/>
</dbReference>
<evidence type="ECO:0000313" key="4">
    <source>
        <dbReference type="Proteomes" id="UP000789595"/>
    </source>
</evidence>
<dbReference type="PROSITE" id="PS00383">
    <property type="entry name" value="TYR_PHOSPHATASE_1"/>
    <property type="match status" value="1"/>
</dbReference>
<evidence type="ECO:0000256" key="1">
    <source>
        <dbReference type="ARBA" id="ARBA00022801"/>
    </source>
</evidence>
<dbReference type="AlphaFoldDB" id="A0A8J2SV49"/>
<accession>A0A8J2SV49</accession>
<reference evidence="3" key="1">
    <citation type="submission" date="2021-11" db="EMBL/GenBank/DDBJ databases">
        <authorList>
            <consortium name="Genoscope - CEA"/>
            <person name="William W."/>
        </authorList>
    </citation>
    <scope>NUCLEOTIDE SEQUENCE</scope>
</reference>
<protein>
    <recommendedName>
        <fullName evidence="2">Tyrosine specific protein phosphatases domain-containing protein</fullName>
    </recommendedName>
</protein>
<dbReference type="InterPro" id="IPR029021">
    <property type="entry name" value="Prot-tyrosine_phosphatase-like"/>
</dbReference>
<dbReference type="SUPFAM" id="SSF52799">
    <property type="entry name" value="(Phosphotyrosine protein) phosphatases II"/>
    <property type="match status" value="1"/>
</dbReference>
<dbReference type="InterPro" id="IPR000387">
    <property type="entry name" value="Tyr_Pase_dom"/>
</dbReference>
<dbReference type="Pfam" id="PF22784">
    <property type="entry name" value="PTP-SAK"/>
    <property type="match status" value="1"/>
</dbReference>
<dbReference type="EMBL" id="CAKKNE010000004">
    <property type="protein sequence ID" value="CAH0375481.1"/>
    <property type="molecule type" value="Genomic_DNA"/>
</dbReference>
<name>A0A8J2SV49_9STRA</name>
<dbReference type="PROSITE" id="PS50056">
    <property type="entry name" value="TYR_PHOSPHATASE_2"/>
    <property type="match status" value="1"/>
</dbReference>